<dbReference type="AlphaFoldDB" id="A0A383VAW8"/>
<dbReference type="Pfam" id="PF02536">
    <property type="entry name" value="mTERF"/>
    <property type="match status" value="1"/>
</dbReference>
<feature type="compositionally biased region" description="Polar residues" evidence="4">
    <location>
        <begin position="377"/>
        <end position="386"/>
    </location>
</feature>
<feature type="region of interest" description="Disordered" evidence="4">
    <location>
        <begin position="439"/>
        <end position="468"/>
    </location>
</feature>
<feature type="region of interest" description="Disordered" evidence="4">
    <location>
        <begin position="363"/>
        <end position="394"/>
    </location>
</feature>
<evidence type="ECO:0000313" key="5">
    <source>
        <dbReference type="EMBL" id="SZX62351.1"/>
    </source>
</evidence>
<reference evidence="5 6" key="1">
    <citation type="submission" date="2016-10" db="EMBL/GenBank/DDBJ databases">
        <authorList>
            <person name="Cai Z."/>
        </authorList>
    </citation>
    <scope>NUCLEOTIDE SEQUENCE [LARGE SCALE GENOMIC DNA]</scope>
</reference>
<gene>
    <name evidence="5" type="ORF">BQ4739_LOCUS2947</name>
</gene>
<dbReference type="GO" id="GO:0006353">
    <property type="term" value="P:DNA-templated transcription termination"/>
    <property type="evidence" value="ECO:0007669"/>
    <property type="project" value="UniProtKB-KW"/>
</dbReference>
<organism evidence="5 6">
    <name type="scientific">Tetradesmus obliquus</name>
    <name type="common">Green alga</name>
    <name type="synonym">Acutodesmus obliquus</name>
    <dbReference type="NCBI Taxonomy" id="3088"/>
    <lineage>
        <taxon>Eukaryota</taxon>
        <taxon>Viridiplantae</taxon>
        <taxon>Chlorophyta</taxon>
        <taxon>core chlorophytes</taxon>
        <taxon>Chlorophyceae</taxon>
        <taxon>CS clade</taxon>
        <taxon>Sphaeropleales</taxon>
        <taxon>Scenedesmaceae</taxon>
        <taxon>Tetradesmus</taxon>
    </lineage>
</organism>
<accession>A0A383VAW8</accession>
<keyword evidence="2" id="KW-0804">Transcription</keyword>
<protein>
    <submittedName>
        <fullName evidence="5">Uncharacterized protein</fullName>
    </submittedName>
</protein>
<keyword evidence="2" id="KW-0805">Transcription regulation</keyword>
<evidence type="ECO:0000256" key="2">
    <source>
        <dbReference type="ARBA" id="ARBA00022472"/>
    </source>
</evidence>
<dbReference type="EMBL" id="FNXT01000220">
    <property type="protein sequence ID" value="SZX62351.1"/>
    <property type="molecule type" value="Genomic_DNA"/>
</dbReference>
<dbReference type="InterPro" id="IPR003690">
    <property type="entry name" value="MTERF"/>
</dbReference>
<dbReference type="GO" id="GO:0003676">
    <property type="term" value="F:nucleic acid binding"/>
    <property type="evidence" value="ECO:0007669"/>
    <property type="project" value="InterPro"/>
</dbReference>
<proteinExistence type="inferred from homology"/>
<comment type="similarity">
    <text evidence="1">Belongs to the mTERF family.</text>
</comment>
<evidence type="ECO:0000256" key="1">
    <source>
        <dbReference type="ARBA" id="ARBA00007692"/>
    </source>
</evidence>
<sequence>MRALLLECGSLGLQHLGVALGGSSKTAAAAAATPAAWSLSSVWGQVRSYSKATGRQEPQAQDELERQIDEAYELLKPLAFSRRFVERVFSKRFHLSPPAAHHNFPQDLAERAAALQDIAAAHTQQQRAALARKLWHSTEVLNQKPDTLRDKAAALSQQLQQQQGVTADLVQSLIATQPSVLMFRPEGLVQKLAGTAQRLSVQPAVVLSMWLRQRTMAHLPLDTIEAKMLALAGTLHLQDEDLCKLVVSAPTLLASSLDVVKSRFESLLATLPNDIWTAEMLGYALLRTPAALTYRADTVRHKWQVVSRYAALHEPSAEQLQLRQQGPAVLNVFSRSDAQIAMLEYIMLQQPLRALPQLQQAADGPAVADGSSSSSSEAGGTTQTVASGKGKSKGRTLSLLVEGQSGFMPRLMCVLSPSKAKWQQVQQQYPGFAEWYQQRKEEGRKKRQPRWQEEEQEEEEQGPDQDLG</sequence>
<keyword evidence="3" id="KW-0809">Transit peptide</keyword>
<evidence type="ECO:0000256" key="3">
    <source>
        <dbReference type="ARBA" id="ARBA00022946"/>
    </source>
</evidence>
<keyword evidence="2" id="KW-0806">Transcription termination</keyword>
<evidence type="ECO:0000313" key="6">
    <source>
        <dbReference type="Proteomes" id="UP000256970"/>
    </source>
</evidence>
<dbReference type="Gene3D" id="1.25.70.10">
    <property type="entry name" value="Transcription termination factor 3, mitochondrial"/>
    <property type="match status" value="1"/>
</dbReference>
<name>A0A383VAW8_TETOB</name>
<feature type="compositionally biased region" description="Acidic residues" evidence="4">
    <location>
        <begin position="454"/>
        <end position="468"/>
    </location>
</feature>
<dbReference type="InterPro" id="IPR038538">
    <property type="entry name" value="MTERF_sf"/>
</dbReference>
<dbReference type="Proteomes" id="UP000256970">
    <property type="component" value="Unassembled WGS sequence"/>
</dbReference>
<keyword evidence="6" id="KW-1185">Reference proteome</keyword>
<evidence type="ECO:0000256" key="4">
    <source>
        <dbReference type="SAM" id="MobiDB-lite"/>
    </source>
</evidence>